<evidence type="ECO:0000313" key="2">
    <source>
        <dbReference type="Proteomes" id="UP000059113"/>
    </source>
</evidence>
<dbReference type="EMBL" id="CP011310">
    <property type="protein sequence ID" value="ANC50451.1"/>
    <property type="molecule type" value="Genomic_DNA"/>
</dbReference>
<protein>
    <submittedName>
        <fullName evidence="1">Uncharacterized protein</fullName>
    </submittedName>
</protein>
<proteinExistence type="predicted"/>
<dbReference type="AlphaFoldDB" id="A0A161I480"/>
<dbReference type="Proteomes" id="UP000059113">
    <property type="component" value="Chromosome"/>
</dbReference>
<organism evidence="1 2">
    <name type="scientific">Aurantiacibacter atlanticus</name>
    <dbReference type="NCBI Taxonomy" id="1648404"/>
    <lineage>
        <taxon>Bacteria</taxon>
        <taxon>Pseudomonadati</taxon>
        <taxon>Pseudomonadota</taxon>
        <taxon>Alphaproteobacteria</taxon>
        <taxon>Sphingomonadales</taxon>
        <taxon>Erythrobacteraceae</taxon>
        <taxon>Aurantiacibacter</taxon>
    </lineage>
</organism>
<dbReference type="KEGG" id="ery:CP97_14765"/>
<gene>
    <name evidence="1" type="ORF">CP97_14765</name>
</gene>
<evidence type="ECO:0000313" key="1">
    <source>
        <dbReference type="EMBL" id="ANC50451.1"/>
    </source>
</evidence>
<sequence length="60" mass="6755">MERARPHTHVVRLQDKTALRAPEIVQREDHVLKACLRVPLHDAAQWLMPSKPSMPGAHGA</sequence>
<accession>A0A161I480</accession>
<dbReference type="STRING" id="1648404.CP97_14765"/>
<keyword evidence="2" id="KW-1185">Reference proteome</keyword>
<reference evidence="1 2" key="1">
    <citation type="journal article" date="2015" name="Int. J. Syst. Evol. Microbiol.">
        <title>Erythrobacter atlanticus sp. nov., a bacterium from ocean sediment able to degrade polycyclic aromatic hydrocarbons.</title>
        <authorList>
            <person name="Zhuang L."/>
            <person name="Liu Y."/>
            <person name="Wang L."/>
            <person name="Wang W."/>
            <person name="Shao Z."/>
        </authorList>
    </citation>
    <scope>NUCLEOTIDE SEQUENCE [LARGE SCALE GENOMIC DNA]</scope>
    <source>
        <strain evidence="2">s21-N3</strain>
    </source>
</reference>
<name>A0A161I480_9SPHN</name>
<reference evidence="2" key="2">
    <citation type="submission" date="2015-04" db="EMBL/GenBank/DDBJ databases">
        <title>The complete genome sequence of Erythrobacter sp. s21-N3.</title>
        <authorList>
            <person name="Zhuang L."/>
            <person name="Liu Y."/>
            <person name="Shao Z."/>
        </authorList>
    </citation>
    <scope>NUCLEOTIDE SEQUENCE [LARGE SCALE GENOMIC DNA]</scope>
    <source>
        <strain evidence="2">s21-N3</strain>
    </source>
</reference>